<comment type="caution">
    <text evidence="2">The sequence shown here is derived from an EMBL/GenBank/DDBJ whole genome shotgun (WGS) entry which is preliminary data.</text>
</comment>
<protein>
    <recommendedName>
        <fullName evidence="4">Inositol monophosphatase</fullName>
    </recommendedName>
</protein>
<dbReference type="InterPro" id="IPR000760">
    <property type="entry name" value="Inositol_monophosphatase-like"/>
</dbReference>
<evidence type="ECO:0000256" key="1">
    <source>
        <dbReference type="PIRSR" id="PIRSR600760-2"/>
    </source>
</evidence>
<keyword evidence="1" id="KW-0479">Metal-binding</keyword>
<feature type="binding site" evidence="1">
    <location>
        <position position="100"/>
    </location>
    <ligand>
        <name>Mg(2+)</name>
        <dbReference type="ChEBI" id="CHEBI:18420"/>
        <label>1</label>
        <note>catalytic</note>
    </ligand>
</feature>
<dbReference type="EMBL" id="MFHI01000037">
    <property type="protein sequence ID" value="OGF77671.1"/>
    <property type="molecule type" value="Genomic_DNA"/>
</dbReference>
<evidence type="ECO:0000313" key="3">
    <source>
        <dbReference type="Proteomes" id="UP000178425"/>
    </source>
</evidence>
<name>A0A1F5WQZ6_9BACT</name>
<comment type="cofactor">
    <cofactor evidence="1">
        <name>Mg(2+)</name>
        <dbReference type="ChEBI" id="CHEBI:18420"/>
    </cofactor>
</comment>
<sequence>MNKVAKLTERDTQAYLFSIEKIVKDVGKTLLETNFKEISDTHTYNGHESSTLDETARELMQNAIERYLPLFQGIIRCELRPFKKTSLESPKDESLCLIIDELDGTTNTKRAFSGAIRTRPVASISVALSASENIGDIAVGAVFTLDTDDIFSSMKVGRELFLAFHNGRILDPQKLKYTQGDSKKRVCVAGYSNSHRKKKAELEDALWTRGFRPYEGCRASSMDVINIIRNGFDAYIDMRHFWSTKDERGEEKESMLQAYDIAGVLPTAIGCGLAVTDAEGNNVAKYTLRDTIPLIIARADILETILTATRPLVSEWSR</sequence>
<dbReference type="AlphaFoldDB" id="A0A1F5WQZ6"/>
<evidence type="ECO:0000313" key="2">
    <source>
        <dbReference type="EMBL" id="OGF77671.1"/>
    </source>
</evidence>
<dbReference type="Gene3D" id="3.30.540.10">
    <property type="entry name" value="Fructose-1,6-Bisphosphatase, subunit A, domain 1"/>
    <property type="match status" value="1"/>
</dbReference>
<dbReference type="Proteomes" id="UP000178425">
    <property type="component" value="Unassembled WGS sequence"/>
</dbReference>
<keyword evidence="1" id="KW-0460">Magnesium</keyword>
<dbReference type="Pfam" id="PF00459">
    <property type="entry name" value="Inositol_P"/>
    <property type="match status" value="1"/>
</dbReference>
<reference evidence="2 3" key="1">
    <citation type="journal article" date="2016" name="Nat. Commun.">
        <title>Thousands of microbial genomes shed light on interconnected biogeochemical processes in an aquifer system.</title>
        <authorList>
            <person name="Anantharaman K."/>
            <person name="Brown C.T."/>
            <person name="Hug L.A."/>
            <person name="Sharon I."/>
            <person name="Castelle C.J."/>
            <person name="Probst A.J."/>
            <person name="Thomas B.C."/>
            <person name="Singh A."/>
            <person name="Wilkins M.J."/>
            <person name="Karaoz U."/>
            <person name="Brodie E.L."/>
            <person name="Williams K.H."/>
            <person name="Hubbard S.S."/>
            <person name="Banfield J.F."/>
        </authorList>
    </citation>
    <scope>NUCLEOTIDE SEQUENCE [LARGE SCALE GENOMIC DNA]</scope>
</reference>
<accession>A0A1F5WQZ6</accession>
<feature type="binding site" evidence="1">
    <location>
        <position position="260"/>
    </location>
    <ligand>
        <name>Mg(2+)</name>
        <dbReference type="ChEBI" id="CHEBI:18420"/>
        <label>1</label>
        <note>catalytic</note>
    </ligand>
</feature>
<dbReference type="SUPFAM" id="SSF56655">
    <property type="entry name" value="Carbohydrate phosphatase"/>
    <property type="match status" value="1"/>
</dbReference>
<feature type="binding site" evidence="1">
    <location>
        <position position="103"/>
    </location>
    <ligand>
        <name>Mg(2+)</name>
        <dbReference type="ChEBI" id="CHEBI:18420"/>
        <label>1</label>
        <note>catalytic</note>
    </ligand>
</feature>
<gene>
    <name evidence="2" type="ORF">A2W54_02795</name>
</gene>
<proteinExistence type="predicted"/>
<dbReference type="GO" id="GO:0046872">
    <property type="term" value="F:metal ion binding"/>
    <property type="evidence" value="ECO:0007669"/>
    <property type="project" value="UniProtKB-KW"/>
</dbReference>
<evidence type="ECO:0008006" key="4">
    <source>
        <dbReference type="Google" id="ProtNLM"/>
    </source>
</evidence>
<organism evidence="2 3">
    <name type="scientific">Candidatus Giovannonibacteria bacterium RIFCSPHIGHO2_02_43_13</name>
    <dbReference type="NCBI Taxonomy" id="1798330"/>
    <lineage>
        <taxon>Bacteria</taxon>
        <taxon>Candidatus Giovannoniibacteriota</taxon>
    </lineage>
</organism>
<feature type="binding site" evidence="1">
    <location>
        <position position="102"/>
    </location>
    <ligand>
        <name>Mg(2+)</name>
        <dbReference type="ChEBI" id="CHEBI:18420"/>
        <label>1</label>
        <note>catalytic</note>
    </ligand>
</feature>